<comment type="caution">
    <text evidence="3">The sequence shown here is derived from an EMBL/GenBank/DDBJ whole genome shotgun (WGS) entry which is preliminary data.</text>
</comment>
<feature type="compositionally biased region" description="Basic residues" evidence="1">
    <location>
        <begin position="1"/>
        <end position="12"/>
    </location>
</feature>
<dbReference type="EMBL" id="JARJCW010000206">
    <property type="protein sequence ID" value="KAJ7186296.1"/>
    <property type="molecule type" value="Genomic_DNA"/>
</dbReference>
<feature type="region of interest" description="Disordered" evidence="1">
    <location>
        <begin position="1"/>
        <end position="48"/>
    </location>
</feature>
<evidence type="ECO:0000313" key="4">
    <source>
        <dbReference type="Proteomes" id="UP001219525"/>
    </source>
</evidence>
<organism evidence="3 4">
    <name type="scientific">Mycena pura</name>
    <dbReference type="NCBI Taxonomy" id="153505"/>
    <lineage>
        <taxon>Eukaryota</taxon>
        <taxon>Fungi</taxon>
        <taxon>Dikarya</taxon>
        <taxon>Basidiomycota</taxon>
        <taxon>Agaricomycotina</taxon>
        <taxon>Agaricomycetes</taxon>
        <taxon>Agaricomycetidae</taxon>
        <taxon>Agaricales</taxon>
        <taxon>Marasmiineae</taxon>
        <taxon>Mycenaceae</taxon>
        <taxon>Mycena</taxon>
    </lineage>
</organism>
<dbReference type="Proteomes" id="UP001219525">
    <property type="component" value="Unassembled WGS sequence"/>
</dbReference>
<evidence type="ECO:0000256" key="1">
    <source>
        <dbReference type="SAM" id="MobiDB-lite"/>
    </source>
</evidence>
<name>A0AAD6V0F6_9AGAR</name>
<feature type="compositionally biased region" description="Basic residues" evidence="1">
    <location>
        <begin position="35"/>
        <end position="48"/>
    </location>
</feature>
<protein>
    <submittedName>
        <fullName evidence="3">Uncharacterized protein</fullName>
    </submittedName>
</protein>
<sequence length="336" mass="37908">MARTKSSARKIAGKSARQQLTMKQAVAEKAPAKKAPAKRASAKNLRNKNKQAVKIGAAGGARKEAALVGAHSYDFDHQDSSMSPTLRALFSTTNRAHGLASIEEFEHVLIQFDANTPFYVHKKLVGFYDSARRQTGSYVKKRDLVDIDYLTKTAPRILWEQGLFNDFMSLLDTWHDAVEAFPSNVAFGFFLMNAPSGNWVQEEGNEWVSRHCYGVVIRRRADKDGNVVSYKERSKAAHGNELYIFEPDVVEPAESVLRPAVRDFGVIQVIPERILHDNKTPLSVSRAFVRQIGDGMAGDGNCVSRTLEWMVYAVQNIEKLVEERNQWFWEIKDLFK</sequence>
<evidence type="ECO:0000313" key="2">
    <source>
        <dbReference type="EMBL" id="KAJ7186296.1"/>
    </source>
</evidence>
<evidence type="ECO:0000313" key="3">
    <source>
        <dbReference type="EMBL" id="KAJ7197637.1"/>
    </source>
</evidence>
<dbReference type="EMBL" id="JARJCW010000077">
    <property type="protein sequence ID" value="KAJ7197637.1"/>
    <property type="molecule type" value="Genomic_DNA"/>
</dbReference>
<dbReference type="AlphaFoldDB" id="A0AAD6V0F6"/>
<gene>
    <name evidence="3" type="ORF">GGX14DRAFT_574111</name>
    <name evidence="2" type="ORF">GGX14DRAFT_581143</name>
</gene>
<reference evidence="3" key="1">
    <citation type="submission" date="2023-03" db="EMBL/GenBank/DDBJ databases">
        <title>Massive genome expansion in bonnet fungi (Mycena s.s.) driven by repeated elements and novel gene families across ecological guilds.</title>
        <authorList>
            <consortium name="Lawrence Berkeley National Laboratory"/>
            <person name="Harder C.B."/>
            <person name="Miyauchi S."/>
            <person name="Viragh M."/>
            <person name="Kuo A."/>
            <person name="Thoen E."/>
            <person name="Andreopoulos B."/>
            <person name="Lu D."/>
            <person name="Skrede I."/>
            <person name="Drula E."/>
            <person name="Henrissat B."/>
            <person name="Morin E."/>
            <person name="Kohler A."/>
            <person name="Barry K."/>
            <person name="LaButti K."/>
            <person name="Morin E."/>
            <person name="Salamov A."/>
            <person name="Lipzen A."/>
            <person name="Mereny Z."/>
            <person name="Hegedus B."/>
            <person name="Baldrian P."/>
            <person name="Stursova M."/>
            <person name="Weitz H."/>
            <person name="Taylor A."/>
            <person name="Grigoriev I.V."/>
            <person name="Nagy L.G."/>
            <person name="Martin F."/>
            <person name="Kauserud H."/>
        </authorList>
    </citation>
    <scope>NUCLEOTIDE SEQUENCE</scope>
    <source>
        <strain evidence="3">9144</strain>
    </source>
</reference>
<keyword evidence="4" id="KW-1185">Reference proteome</keyword>
<accession>A0AAD6V0F6</accession>
<proteinExistence type="predicted"/>